<dbReference type="AlphaFoldDB" id="A0A7C9VLS6"/>
<evidence type="ECO:0000313" key="2">
    <source>
        <dbReference type="EMBL" id="NGX95353.1"/>
    </source>
</evidence>
<proteinExistence type="predicted"/>
<dbReference type="InterPro" id="IPR007497">
    <property type="entry name" value="SIMPL/DUF541"/>
</dbReference>
<dbReference type="Gene3D" id="3.30.70.2970">
    <property type="entry name" value="Protein of unknown function (DUF541), domain 2"/>
    <property type="match status" value="1"/>
</dbReference>
<comment type="caution">
    <text evidence="2">The sequence shown here is derived from an EMBL/GenBank/DDBJ whole genome shotgun (WGS) entry which is preliminary data.</text>
</comment>
<feature type="chain" id="PRO_5028860855" evidence="1">
    <location>
        <begin position="22"/>
        <end position="68"/>
    </location>
</feature>
<keyword evidence="3" id="KW-1185">Reference proteome</keyword>
<protein>
    <submittedName>
        <fullName evidence="2">SIMPL domain-containing protein</fullName>
    </submittedName>
</protein>
<evidence type="ECO:0000256" key="1">
    <source>
        <dbReference type="SAM" id="SignalP"/>
    </source>
</evidence>
<feature type="signal peptide" evidence="1">
    <location>
        <begin position="1"/>
        <end position="21"/>
    </location>
</feature>
<dbReference type="Proteomes" id="UP000480266">
    <property type="component" value="Unassembled WGS sequence"/>
</dbReference>
<sequence>MRARTVIAAIAIATMASSAFGQSLPPTVSVTGEASISVPPDLAQIDSGVTTEAKTAREASEANNKAMG</sequence>
<evidence type="ECO:0000313" key="3">
    <source>
        <dbReference type="Proteomes" id="UP000480266"/>
    </source>
</evidence>
<gene>
    <name evidence="2" type="ORF">G4V63_09030</name>
</gene>
<dbReference type="Gene3D" id="3.30.110.170">
    <property type="entry name" value="Protein of unknown function (DUF541), domain 1"/>
    <property type="match status" value="1"/>
</dbReference>
<organism evidence="2 3">
    <name type="scientific">Candidatus Afipia apatlaquensis</name>
    <dbReference type="NCBI Taxonomy" id="2712852"/>
    <lineage>
        <taxon>Bacteria</taxon>
        <taxon>Pseudomonadati</taxon>
        <taxon>Pseudomonadota</taxon>
        <taxon>Alphaproteobacteria</taxon>
        <taxon>Hyphomicrobiales</taxon>
        <taxon>Nitrobacteraceae</taxon>
        <taxon>Afipia</taxon>
    </lineage>
</organism>
<keyword evidence="1" id="KW-0732">Signal</keyword>
<name>A0A7C9VLS6_9BRAD</name>
<accession>A0A7C9VLS6</accession>
<dbReference type="EMBL" id="JAAMRR010000473">
    <property type="protein sequence ID" value="NGX95353.1"/>
    <property type="molecule type" value="Genomic_DNA"/>
</dbReference>
<feature type="non-terminal residue" evidence="2">
    <location>
        <position position="68"/>
    </location>
</feature>
<reference evidence="2" key="1">
    <citation type="submission" date="2020-02" db="EMBL/GenBank/DDBJ databases">
        <title>Draft genome sequence of Candidatus Afipia apatlaquensis IBT-C3, a potential strain for decolorization of textile dyes.</title>
        <authorList>
            <person name="Sanchez-Reyes A."/>
            <person name="Breton-Deval L."/>
            <person name="Mangelson H."/>
            <person name="Sanchez-Flores A."/>
        </authorList>
    </citation>
    <scope>NUCLEOTIDE SEQUENCE [LARGE SCALE GENOMIC DNA]</scope>
    <source>
        <strain evidence="2">IBT-C3</strain>
    </source>
</reference>
<dbReference type="Pfam" id="PF04402">
    <property type="entry name" value="SIMPL"/>
    <property type="match status" value="1"/>
</dbReference>